<dbReference type="EMBL" id="CM056742">
    <property type="protein sequence ID" value="KAJ8676791.1"/>
    <property type="molecule type" value="Genomic_DNA"/>
</dbReference>
<evidence type="ECO:0000313" key="2">
    <source>
        <dbReference type="Proteomes" id="UP001239111"/>
    </source>
</evidence>
<name>A0ACC2P039_9HYME</name>
<comment type="caution">
    <text evidence="1">The sequence shown here is derived from an EMBL/GenBank/DDBJ whole genome shotgun (WGS) entry which is preliminary data.</text>
</comment>
<keyword evidence="2" id="KW-1185">Reference proteome</keyword>
<proteinExistence type="predicted"/>
<organism evidence="1 2">
    <name type="scientific">Eretmocerus hayati</name>
    <dbReference type="NCBI Taxonomy" id="131215"/>
    <lineage>
        <taxon>Eukaryota</taxon>
        <taxon>Metazoa</taxon>
        <taxon>Ecdysozoa</taxon>
        <taxon>Arthropoda</taxon>
        <taxon>Hexapoda</taxon>
        <taxon>Insecta</taxon>
        <taxon>Pterygota</taxon>
        <taxon>Neoptera</taxon>
        <taxon>Endopterygota</taxon>
        <taxon>Hymenoptera</taxon>
        <taxon>Apocrita</taxon>
        <taxon>Proctotrupomorpha</taxon>
        <taxon>Chalcidoidea</taxon>
        <taxon>Aphelinidae</taxon>
        <taxon>Aphelininae</taxon>
        <taxon>Eretmocerus</taxon>
    </lineage>
</organism>
<gene>
    <name evidence="1" type="ORF">QAD02_012578</name>
</gene>
<reference evidence="1" key="1">
    <citation type="submission" date="2023-04" db="EMBL/GenBank/DDBJ databases">
        <title>A chromosome-level genome assembly of the parasitoid wasp Eretmocerus hayati.</title>
        <authorList>
            <person name="Zhong Y."/>
            <person name="Liu S."/>
            <person name="Liu Y."/>
        </authorList>
    </citation>
    <scope>NUCLEOTIDE SEQUENCE</scope>
    <source>
        <strain evidence="1">ZJU_SS_LIU_2023</strain>
    </source>
</reference>
<sequence>MPSPATVADQSRDRSARGPRGAPRPVNREYTRHDGDVATAKKLRGDLLLADMGQGVPFRAASFDGAISISALQWICNIDKSVHKFRKRLHTFFDSLFACLSNGARAVFQFYPENEDQISIITESAMQAGFSGGTVVDYPNSKKAKKFYLVLISSCGGIRQGSGVANARERNSSNSQW</sequence>
<dbReference type="Proteomes" id="UP001239111">
    <property type="component" value="Chromosome 2"/>
</dbReference>
<accession>A0ACC2P039</accession>
<evidence type="ECO:0000313" key="1">
    <source>
        <dbReference type="EMBL" id="KAJ8676791.1"/>
    </source>
</evidence>
<protein>
    <submittedName>
        <fullName evidence="1">Uncharacterized protein</fullName>
    </submittedName>
</protein>